<keyword evidence="2" id="KW-1185">Reference proteome</keyword>
<dbReference type="EMBL" id="JAPWGY010000001">
    <property type="protein sequence ID" value="MCZ4279409.1"/>
    <property type="molecule type" value="Genomic_DNA"/>
</dbReference>
<dbReference type="Proteomes" id="UP001069802">
    <property type="component" value="Unassembled WGS sequence"/>
</dbReference>
<proteinExistence type="predicted"/>
<organism evidence="1 2">
    <name type="scientific">Kiloniella laminariae</name>
    <dbReference type="NCBI Taxonomy" id="454162"/>
    <lineage>
        <taxon>Bacteria</taxon>
        <taxon>Pseudomonadati</taxon>
        <taxon>Pseudomonadota</taxon>
        <taxon>Alphaproteobacteria</taxon>
        <taxon>Rhodospirillales</taxon>
        <taxon>Kiloniellaceae</taxon>
        <taxon>Kiloniella</taxon>
    </lineage>
</organism>
<protein>
    <recommendedName>
        <fullName evidence="3">Lipoprotein</fullName>
    </recommendedName>
</protein>
<comment type="caution">
    <text evidence="1">The sequence shown here is derived from an EMBL/GenBank/DDBJ whole genome shotgun (WGS) entry which is preliminary data.</text>
</comment>
<evidence type="ECO:0008006" key="3">
    <source>
        <dbReference type="Google" id="ProtNLM"/>
    </source>
</evidence>
<accession>A0ABT4LE76</accession>
<dbReference type="RefSeq" id="WP_269421615.1">
    <property type="nucleotide sequence ID" value="NZ_JAPWGY010000001.1"/>
</dbReference>
<dbReference type="PROSITE" id="PS51257">
    <property type="entry name" value="PROKAR_LIPOPROTEIN"/>
    <property type="match status" value="1"/>
</dbReference>
<name>A0ABT4LE76_9PROT</name>
<evidence type="ECO:0000313" key="1">
    <source>
        <dbReference type="EMBL" id="MCZ4279409.1"/>
    </source>
</evidence>
<evidence type="ECO:0000313" key="2">
    <source>
        <dbReference type="Proteomes" id="UP001069802"/>
    </source>
</evidence>
<reference evidence="1" key="1">
    <citation type="submission" date="2022-12" db="EMBL/GenBank/DDBJ databases">
        <title>Bacterial isolates from different developmental stages of Nematostella vectensis.</title>
        <authorList>
            <person name="Fraune S."/>
        </authorList>
    </citation>
    <scope>NUCLEOTIDE SEQUENCE</scope>
    <source>
        <strain evidence="1">G21630-S1</strain>
    </source>
</reference>
<gene>
    <name evidence="1" type="ORF">O4H49_01385</name>
</gene>
<sequence>MQKLFLLPLCLWIAGCSYQGTIDKPHTQKATWFSYVGGEDIRQRCQPGMTEYRFVYNAVYDEQIRTYEVTGIPGGPAELISRAQEGSGIRVNHISLSDPLAQFGWEKSQRSLSREELAELEQKLQQSGAGELRTEGDRLRSDDFYWTSALCHNGNFVFNGWKLKDKSFDHLAFVPYLLNQDQTGVEVNPIRDMGTAFQARMGQSKAEKHKHFELRVGSNGLTNTALF</sequence>